<proteinExistence type="predicted"/>
<dbReference type="Proteomes" id="UP000681720">
    <property type="component" value="Unassembled WGS sequence"/>
</dbReference>
<sequence length="46" mass="5164">QEIDDEVLVQMMVNDEISDSQGIENDSILAADVKQLDDEELLDNDV</sequence>
<organism evidence="1 2">
    <name type="scientific">Rotaria magnacalcarata</name>
    <dbReference type="NCBI Taxonomy" id="392030"/>
    <lineage>
        <taxon>Eukaryota</taxon>
        <taxon>Metazoa</taxon>
        <taxon>Spiralia</taxon>
        <taxon>Gnathifera</taxon>
        <taxon>Rotifera</taxon>
        <taxon>Eurotatoria</taxon>
        <taxon>Bdelloidea</taxon>
        <taxon>Philodinida</taxon>
        <taxon>Philodinidae</taxon>
        <taxon>Rotaria</taxon>
    </lineage>
</organism>
<protein>
    <submittedName>
        <fullName evidence="1">Uncharacterized protein</fullName>
    </submittedName>
</protein>
<evidence type="ECO:0000313" key="2">
    <source>
        <dbReference type="Proteomes" id="UP000681720"/>
    </source>
</evidence>
<name>A0A8S3BIP1_9BILA</name>
<dbReference type="EMBL" id="CAJOBJ010158348">
    <property type="protein sequence ID" value="CAF4835717.1"/>
    <property type="molecule type" value="Genomic_DNA"/>
</dbReference>
<dbReference type="AlphaFoldDB" id="A0A8S3BIP1"/>
<comment type="caution">
    <text evidence="1">The sequence shown here is derived from an EMBL/GenBank/DDBJ whole genome shotgun (WGS) entry which is preliminary data.</text>
</comment>
<accession>A0A8S3BIP1</accession>
<feature type="non-terminal residue" evidence="1">
    <location>
        <position position="1"/>
    </location>
</feature>
<evidence type="ECO:0000313" key="1">
    <source>
        <dbReference type="EMBL" id="CAF4835717.1"/>
    </source>
</evidence>
<reference evidence="1" key="1">
    <citation type="submission" date="2021-02" db="EMBL/GenBank/DDBJ databases">
        <authorList>
            <person name="Nowell W R."/>
        </authorList>
    </citation>
    <scope>NUCLEOTIDE SEQUENCE</scope>
</reference>
<gene>
    <name evidence="1" type="ORF">GIL414_LOCUS48675</name>
</gene>